<dbReference type="SFLD" id="SFLDS00003">
    <property type="entry name" value="Haloacid_Dehalogenase"/>
    <property type="match status" value="1"/>
</dbReference>
<keyword evidence="1 3" id="KW-0378">Hydrolase</keyword>
<gene>
    <name evidence="3" type="ORF">HNR26_000749</name>
</gene>
<dbReference type="SUPFAM" id="SSF56784">
    <property type="entry name" value="HAD-like"/>
    <property type="match status" value="1"/>
</dbReference>
<dbReference type="Pfam" id="PF05116">
    <property type="entry name" value="S6PP"/>
    <property type="match status" value="1"/>
</dbReference>
<feature type="domain" description="Sucrose phosphatase-like" evidence="2">
    <location>
        <begin position="10"/>
        <end position="249"/>
    </location>
</feature>
<dbReference type="PANTHER" id="PTHR46521">
    <property type="entry name" value="SUCROSE-PHOSPHATASE 2-RELATED"/>
    <property type="match status" value="1"/>
</dbReference>
<dbReference type="EC" id="3.1.3.79" evidence="3"/>
<dbReference type="InterPro" id="IPR006380">
    <property type="entry name" value="SPP-like_dom"/>
</dbReference>
<dbReference type="Proteomes" id="UP000550895">
    <property type="component" value="Unassembled WGS sequence"/>
</dbReference>
<evidence type="ECO:0000313" key="3">
    <source>
        <dbReference type="EMBL" id="MBB5274711.1"/>
    </source>
</evidence>
<dbReference type="GO" id="GO:0016791">
    <property type="term" value="F:phosphatase activity"/>
    <property type="evidence" value="ECO:0007669"/>
    <property type="project" value="UniProtKB-ARBA"/>
</dbReference>
<dbReference type="Gene3D" id="3.40.50.1000">
    <property type="entry name" value="HAD superfamily/HAD-like"/>
    <property type="match status" value="1"/>
</dbReference>
<proteinExistence type="predicted"/>
<dbReference type="InterPro" id="IPR051518">
    <property type="entry name" value="Sucrose_Phosphatase"/>
</dbReference>
<dbReference type="AlphaFoldDB" id="A0A7W8HM85"/>
<dbReference type="RefSeq" id="WP_246035116.1">
    <property type="nucleotide sequence ID" value="NZ_JACHGA010000001.1"/>
</dbReference>
<organism evidence="3 4">
    <name type="scientific">Rhizobium rosettiformans</name>
    <dbReference type="NCBI Taxonomy" id="1368430"/>
    <lineage>
        <taxon>Bacteria</taxon>
        <taxon>Pseudomonadati</taxon>
        <taxon>Pseudomonadota</taxon>
        <taxon>Alphaproteobacteria</taxon>
        <taxon>Hyphomicrobiales</taxon>
        <taxon>Rhizobiaceae</taxon>
        <taxon>Rhizobium/Agrobacterium group</taxon>
        <taxon>Rhizobium</taxon>
    </lineage>
</organism>
<dbReference type="InterPro" id="IPR006379">
    <property type="entry name" value="HAD-SF_hydro_IIB"/>
</dbReference>
<dbReference type="NCBIfam" id="TIGR01484">
    <property type="entry name" value="HAD-SF-IIB"/>
    <property type="match status" value="1"/>
</dbReference>
<dbReference type="SFLD" id="SFLDG01141">
    <property type="entry name" value="C2.B.1:_Sucrose_Phosphatase_Li"/>
    <property type="match status" value="1"/>
</dbReference>
<sequence>MERRGLKPVRLFSSDLDGTLAGDRGASIEFARLWQALPDNERPLLVYNSGRLIEDILEFTAEEGLPKADFLIGGVGTMVHSENHPHLAAAYTAVIADGYDVDLIEAELVMMERLTRQPAQYQHDYKSSWYLHDASAEEILELEQMLASSGHRARIVYSSARDLDVLPEIADKGQALIWLCGELEISMDEVVVAGDTGNDRGMFELEGVRGILPGNALPELVSLAQARDGIITTKGKAARGVIEGLTQFGVFATPEPT</sequence>
<evidence type="ECO:0000259" key="2">
    <source>
        <dbReference type="Pfam" id="PF05116"/>
    </source>
</evidence>
<protein>
    <submittedName>
        <fullName evidence="3">Mannosylfructose-6-phosphate phosphatase</fullName>
        <ecNumber evidence="3">3.1.3.79</ecNumber>
    </submittedName>
</protein>
<reference evidence="3 4" key="1">
    <citation type="submission" date="2020-08" db="EMBL/GenBank/DDBJ databases">
        <title>Genomic Encyclopedia of Type Strains, Phase IV (KMG-IV): sequencing the most valuable type-strain genomes for metagenomic binning, comparative biology and taxonomic classification.</title>
        <authorList>
            <person name="Goeker M."/>
        </authorList>
    </citation>
    <scope>NUCLEOTIDE SEQUENCE [LARGE SCALE GENOMIC DNA]</scope>
    <source>
        <strain evidence="3 4">DSM 26376</strain>
    </source>
</reference>
<dbReference type="SFLD" id="SFLDG01140">
    <property type="entry name" value="C2.B:_Phosphomannomutase_and_P"/>
    <property type="match status" value="1"/>
</dbReference>
<accession>A0A7W8HM85</accession>
<evidence type="ECO:0000313" key="4">
    <source>
        <dbReference type="Proteomes" id="UP000550895"/>
    </source>
</evidence>
<dbReference type="InterPro" id="IPR036412">
    <property type="entry name" value="HAD-like_sf"/>
</dbReference>
<dbReference type="InterPro" id="IPR023214">
    <property type="entry name" value="HAD_sf"/>
</dbReference>
<dbReference type="PANTHER" id="PTHR46521:SF4">
    <property type="entry name" value="SUCROSE-PHOSPHATASE 2-RELATED"/>
    <property type="match status" value="1"/>
</dbReference>
<comment type="caution">
    <text evidence="3">The sequence shown here is derived from an EMBL/GenBank/DDBJ whole genome shotgun (WGS) entry which is preliminary data.</text>
</comment>
<dbReference type="Gene3D" id="3.90.1070.10">
    <property type="match status" value="1"/>
</dbReference>
<dbReference type="EMBL" id="JACHGA010000001">
    <property type="protein sequence ID" value="MBB5274711.1"/>
    <property type="molecule type" value="Genomic_DNA"/>
</dbReference>
<evidence type="ECO:0000256" key="1">
    <source>
        <dbReference type="ARBA" id="ARBA00022801"/>
    </source>
</evidence>
<name>A0A7W8HM85_9HYPH</name>
<keyword evidence="4" id="KW-1185">Reference proteome</keyword>